<sequence length="170" mass="19361">MSEDKYIRKVQTSVTNFLYCGDEYLFQKRAANKRVDAGRLSGVGGRLDAGENYLESAIRETEEETGYTVKPEDCTLAAVVKLEGGYSEDWVMCFFKIKVSSKEIPIGNKTDDGELLWLHKDKVLDQGYELVDDLNYCFKDIVEGDQLLFINAQLNEHEKITNISISKLDR</sequence>
<evidence type="ECO:0000256" key="1">
    <source>
        <dbReference type="ARBA" id="ARBA00001946"/>
    </source>
</evidence>
<evidence type="ECO:0000256" key="5">
    <source>
        <dbReference type="ARBA" id="ARBA00022842"/>
    </source>
</evidence>
<dbReference type="Gene3D" id="3.90.79.10">
    <property type="entry name" value="Nucleoside Triphosphate Pyrophosphohydrolase"/>
    <property type="match status" value="1"/>
</dbReference>
<evidence type="ECO:0000256" key="2">
    <source>
        <dbReference type="ARBA" id="ARBA00005582"/>
    </source>
</evidence>
<dbReference type="PANTHER" id="PTHR43758">
    <property type="entry name" value="7,8-DIHYDRO-8-OXOGUANINE TRIPHOSPHATASE"/>
    <property type="match status" value="1"/>
</dbReference>
<comment type="caution">
    <text evidence="7">The sequence shown here is derived from an EMBL/GenBank/DDBJ whole genome shotgun (WGS) entry which is preliminary data.</text>
</comment>
<accession>A0A1F7GJW1</accession>
<organism evidence="7 8">
    <name type="scientific">Candidatus Roizmanbacteria bacterium RIFCSPHIGHO2_01_FULL_39_24</name>
    <dbReference type="NCBI Taxonomy" id="1802032"/>
    <lineage>
        <taxon>Bacteria</taxon>
        <taxon>Candidatus Roizmaniibacteriota</taxon>
    </lineage>
</organism>
<protein>
    <recommendedName>
        <fullName evidence="6">Nudix hydrolase domain-containing protein</fullName>
    </recommendedName>
</protein>
<dbReference type="EMBL" id="MFZH01000016">
    <property type="protein sequence ID" value="OGK19211.1"/>
    <property type="molecule type" value="Genomic_DNA"/>
</dbReference>
<proteinExistence type="inferred from homology"/>
<keyword evidence="5" id="KW-0460">Magnesium</keyword>
<comment type="cofactor">
    <cofactor evidence="1">
        <name>Mg(2+)</name>
        <dbReference type="ChEBI" id="CHEBI:18420"/>
    </cofactor>
</comment>
<dbReference type="GO" id="GO:0046872">
    <property type="term" value="F:metal ion binding"/>
    <property type="evidence" value="ECO:0007669"/>
    <property type="project" value="UniProtKB-KW"/>
</dbReference>
<dbReference type="Pfam" id="PF00293">
    <property type="entry name" value="NUDIX"/>
    <property type="match status" value="1"/>
</dbReference>
<dbReference type="GO" id="GO:0005737">
    <property type="term" value="C:cytoplasm"/>
    <property type="evidence" value="ECO:0007669"/>
    <property type="project" value="TreeGrafter"/>
</dbReference>
<dbReference type="GO" id="GO:0016818">
    <property type="term" value="F:hydrolase activity, acting on acid anhydrides, in phosphorus-containing anhydrides"/>
    <property type="evidence" value="ECO:0007669"/>
    <property type="project" value="TreeGrafter"/>
</dbReference>
<keyword evidence="3" id="KW-0479">Metal-binding</keyword>
<reference evidence="7 8" key="1">
    <citation type="journal article" date="2016" name="Nat. Commun.">
        <title>Thousands of microbial genomes shed light on interconnected biogeochemical processes in an aquifer system.</title>
        <authorList>
            <person name="Anantharaman K."/>
            <person name="Brown C.T."/>
            <person name="Hug L.A."/>
            <person name="Sharon I."/>
            <person name="Castelle C.J."/>
            <person name="Probst A.J."/>
            <person name="Thomas B.C."/>
            <person name="Singh A."/>
            <person name="Wilkins M.J."/>
            <person name="Karaoz U."/>
            <person name="Brodie E.L."/>
            <person name="Williams K.H."/>
            <person name="Hubbard S.S."/>
            <person name="Banfield J.F."/>
        </authorList>
    </citation>
    <scope>NUCLEOTIDE SEQUENCE [LARGE SCALE GENOMIC DNA]</scope>
</reference>
<evidence type="ECO:0000313" key="8">
    <source>
        <dbReference type="Proteomes" id="UP000176850"/>
    </source>
</evidence>
<dbReference type="Proteomes" id="UP000176850">
    <property type="component" value="Unassembled WGS sequence"/>
</dbReference>
<gene>
    <name evidence="7" type="ORF">A2799_00105</name>
</gene>
<evidence type="ECO:0000256" key="3">
    <source>
        <dbReference type="ARBA" id="ARBA00022723"/>
    </source>
</evidence>
<keyword evidence="4" id="KW-0378">Hydrolase</keyword>
<dbReference type="InterPro" id="IPR000086">
    <property type="entry name" value="NUDIX_hydrolase_dom"/>
</dbReference>
<evidence type="ECO:0000259" key="6">
    <source>
        <dbReference type="PROSITE" id="PS51462"/>
    </source>
</evidence>
<dbReference type="PROSITE" id="PS51462">
    <property type="entry name" value="NUDIX"/>
    <property type="match status" value="1"/>
</dbReference>
<dbReference type="AlphaFoldDB" id="A0A1F7GJW1"/>
<comment type="similarity">
    <text evidence="2">Belongs to the Nudix hydrolase family.</text>
</comment>
<evidence type="ECO:0000256" key="4">
    <source>
        <dbReference type="ARBA" id="ARBA00022801"/>
    </source>
</evidence>
<dbReference type="PANTHER" id="PTHR43758:SF2">
    <property type="entry name" value="OXIDIZED PURINE NUCLEOSIDE TRIPHOSPHATE HYDROLASE"/>
    <property type="match status" value="1"/>
</dbReference>
<dbReference type="InterPro" id="IPR015797">
    <property type="entry name" value="NUDIX_hydrolase-like_dom_sf"/>
</dbReference>
<evidence type="ECO:0000313" key="7">
    <source>
        <dbReference type="EMBL" id="OGK19211.1"/>
    </source>
</evidence>
<dbReference type="SUPFAM" id="SSF55811">
    <property type="entry name" value="Nudix"/>
    <property type="match status" value="1"/>
</dbReference>
<name>A0A1F7GJW1_9BACT</name>
<feature type="domain" description="Nudix hydrolase" evidence="6">
    <location>
        <begin position="5"/>
        <end position="143"/>
    </location>
</feature>